<sequence length="126" mass="15142">MTNVNNENVNELYCEVLELIARHGEYKDKSDEFLLESFKGIVQRTLELGYNFKLNDPVISQNLQFMRLGDFTYDDKYRKTMLDIKSSKDINDINKNMAIYFTYLQRIKEYHHELAYIIRDMLYTMS</sequence>
<name>A0AAW5KL30_9FIRM</name>
<organism evidence="1 2">
    <name type="scientific">Ruminococcus bicirculans</name>
    <name type="common">ex Wegman et al. 2014</name>
    <dbReference type="NCBI Taxonomy" id="1160721"/>
    <lineage>
        <taxon>Bacteria</taxon>
        <taxon>Bacillati</taxon>
        <taxon>Bacillota</taxon>
        <taxon>Clostridia</taxon>
        <taxon>Eubacteriales</taxon>
        <taxon>Oscillospiraceae</taxon>
        <taxon>Ruminococcus</taxon>
    </lineage>
</organism>
<proteinExistence type="predicted"/>
<gene>
    <name evidence="1" type="ORF">NE632_08420</name>
</gene>
<evidence type="ECO:0000313" key="1">
    <source>
        <dbReference type="EMBL" id="MCQ5153335.1"/>
    </source>
</evidence>
<evidence type="ECO:0000313" key="2">
    <source>
        <dbReference type="Proteomes" id="UP001206236"/>
    </source>
</evidence>
<accession>A0AAW5KL30</accession>
<dbReference type="RefSeq" id="WP_256322105.1">
    <property type="nucleotide sequence ID" value="NZ_JANGCN010000017.1"/>
</dbReference>
<comment type="caution">
    <text evidence="1">The sequence shown here is derived from an EMBL/GenBank/DDBJ whole genome shotgun (WGS) entry which is preliminary data.</text>
</comment>
<dbReference type="Proteomes" id="UP001206236">
    <property type="component" value="Unassembled WGS sequence"/>
</dbReference>
<protein>
    <submittedName>
        <fullName evidence="1">Uncharacterized protein</fullName>
    </submittedName>
</protein>
<dbReference type="EMBL" id="JANGCN010000017">
    <property type="protein sequence ID" value="MCQ5153335.1"/>
    <property type="molecule type" value="Genomic_DNA"/>
</dbReference>
<dbReference type="AlphaFoldDB" id="A0AAW5KL30"/>
<reference evidence="1" key="1">
    <citation type="submission" date="2022-06" db="EMBL/GenBank/DDBJ databases">
        <title>Isolation of gut microbiota from human fecal samples.</title>
        <authorList>
            <person name="Pamer E.G."/>
            <person name="Barat B."/>
            <person name="Waligurski E."/>
            <person name="Medina S."/>
            <person name="Paddock L."/>
            <person name="Mostad J."/>
        </authorList>
    </citation>
    <scope>NUCLEOTIDE SEQUENCE</scope>
    <source>
        <strain evidence="1">DFI.5.57</strain>
    </source>
</reference>